<dbReference type="EMBL" id="KL367480">
    <property type="protein sequence ID" value="KFD71940.1"/>
    <property type="molecule type" value="Genomic_DNA"/>
</dbReference>
<gene>
    <name evidence="1" type="ORF">M513_06272</name>
    <name evidence="2" type="ORF">M514_06272</name>
</gene>
<sequence length="88" mass="9890">MHRTLQQIRVISQAALTSDVQQVLNFGMGLLSIILAVSSRRFTVSNLKLLQYCPVQAKARRPAFQLKDYVPPSVHVALLKRTAVSDER</sequence>
<protein>
    <submittedName>
        <fullName evidence="2">Uncharacterized protein</fullName>
    </submittedName>
</protein>
<dbReference type="Proteomes" id="UP000030764">
    <property type="component" value="Unassembled WGS sequence"/>
</dbReference>
<accession>A0A085NR44</accession>
<evidence type="ECO:0000313" key="1">
    <source>
        <dbReference type="EMBL" id="KFD52781.1"/>
    </source>
</evidence>
<evidence type="ECO:0000313" key="3">
    <source>
        <dbReference type="Proteomes" id="UP000030764"/>
    </source>
</evidence>
<name>A0A085NR44_9BILA</name>
<dbReference type="EMBL" id="KL363223">
    <property type="protein sequence ID" value="KFD52781.1"/>
    <property type="molecule type" value="Genomic_DNA"/>
</dbReference>
<organism evidence="2">
    <name type="scientific">Trichuris suis</name>
    <name type="common">pig whipworm</name>
    <dbReference type="NCBI Taxonomy" id="68888"/>
    <lineage>
        <taxon>Eukaryota</taxon>
        <taxon>Metazoa</taxon>
        <taxon>Ecdysozoa</taxon>
        <taxon>Nematoda</taxon>
        <taxon>Enoplea</taxon>
        <taxon>Dorylaimia</taxon>
        <taxon>Trichinellida</taxon>
        <taxon>Trichuridae</taxon>
        <taxon>Trichuris</taxon>
    </lineage>
</organism>
<dbReference type="Proteomes" id="UP000030758">
    <property type="component" value="Unassembled WGS sequence"/>
</dbReference>
<evidence type="ECO:0000313" key="2">
    <source>
        <dbReference type="EMBL" id="KFD71940.1"/>
    </source>
</evidence>
<reference evidence="2 3" key="1">
    <citation type="journal article" date="2014" name="Nat. Genet.">
        <title>Genome and transcriptome of the porcine whipworm Trichuris suis.</title>
        <authorList>
            <person name="Jex A.R."/>
            <person name="Nejsum P."/>
            <person name="Schwarz E.M."/>
            <person name="Hu L."/>
            <person name="Young N.D."/>
            <person name="Hall R.S."/>
            <person name="Korhonen P.K."/>
            <person name="Liao S."/>
            <person name="Thamsborg S."/>
            <person name="Xia J."/>
            <person name="Xu P."/>
            <person name="Wang S."/>
            <person name="Scheerlinck J.P."/>
            <person name="Hofmann A."/>
            <person name="Sternberg P.W."/>
            <person name="Wang J."/>
            <person name="Gasser R.B."/>
        </authorList>
    </citation>
    <scope>NUCLEOTIDE SEQUENCE [LARGE SCALE GENOMIC DNA]</scope>
    <source>
        <strain evidence="2">DCEP-RM93F</strain>
        <strain evidence="1">DCEP-RM93M</strain>
    </source>
</reference>
<dbReference type="AlphaFoldDB" id="A0A085NR44"/>
<keyword evidence="3" id="KW-1185">Reference proteome</keyword>
<proteinExistence type="predicted"/>